<keyword evidence="1" id="KW-0472">Membrane</keyword>
<comment type="caution">
    <text evidence="2">The sequence shown here is derived from an EMBL/GenBank/DDBJ whole genome shotgun (WGS) entry which is preliminary data.</text>
</comment>
<dbReference type="Proteomes" id="UP000789901">
    <property type="component" value="Unassembled WGS sequence"/>
</dbReference>
<evidence type="ECO:0000256" key="1">
    <source>
        <dbReference type="SAM" id="Phobius"/>
    </source>
</evidence>
<reference evidence="2 3" key="1">
    <citation type="submission" date="2021-06" db="EMBL/GenBank/DDBJ databases">
        <authorList>
            <person name="Kallberg Y."/>
            <person name="Tangrot J."/>
            <person name="Rosling A."/>
        </authorList>
    </citation>
    <scope>NUCLEOTIDE SEQUENCE [LARGE SCALE GENOMIC DNA]</scope>
    <source>
        <strain evidence="2 3">120-4 pot B 10/14</strain>
    </source>
</reference>
<name>A0ABN7UJJ8_GIGMA</name>
<keyword evidence="1" id="KW-0812">Transmembrane</keyword>
<dbReference type="EMBL" id="CAJVQB010003499">
    <property type="protein sequence ID" value="CAG8609940.1"/>
    <property type="molecule type" value="Genomic_DNA"/>
</dbReference>
<gene>
    <name evidence="2" type="ORF">GMARGA_LOCUS7306</name>
</gene>
<keyword evidence="1" id="KW-1133">Transmembrane helix</keyword>
<protein>
    <submittedName>
        <fullName evidence="2">21416_t:CDS:1</fullName>
    </submittedName>
</protein>
<accession>A0ABN7UJJ8</accession>
<proteinExistence type="predicted"/>
<evidence type="ECO:0000313" key="2">
    <source>
        <dbReference type="EMBL" id="CAG8609940.1"/>
    </source>
</evidence>
<keyword evidence="3" id="KW-1185">Reference proteome</keyword>
<evidence type="ECO:0000313" key="3">
    <source>
        <dbReference type="Proteomes" id="UP000789901"/>
    </source>
</evidence>
<sequence>MVGYTIIEAFNIMNEIPVVHTKYNESDFLPAPGIPSSQTEEYYIKSNLQTFSQSFDSNGDIPYYADIEIYYQNFLVLNLLTKLGGALTLALTVYTFLFGSMQISPWGKIHQFRFSPFYFMTRNKIHEEFNIIPLIKNDLLKNSSNISQELQINIMQDKINNLEKFLRDYIINIEMLENIDQDKIVV</sequence>
<organism evidence="2 3">
    <name type="scientific">Gigaspora margarita</name>
    <dbReference type="NCBI Taxonomy" id="4874"/>
    <lineage>
        <taxon>Eukaryota</taxon>
        <taxon>Fungi</taxon>
        <taxon>Fungi incertae sedis</taxon>
        <taxon>Mucoromycota</taxon>
        <taxon>Glomeromycotina</taxon>
        <taxon>Glomeromycetes</taxon>
        <taxon>Diversisporales</taxon>
        <taxon>Gigasporaceae</taxon>
        <taxon>Gigaspora</taxon>
    </lineage>
</organism>
<feature type="transmembrane region" description="Helical" evidence="1">
    <location>
        <begin position="83"/>
        <end position="103"/>
    </location>
</feature>